<reference evidence="5 6" key="1">
    <citation type="submission" date="2020-08" db="EMBL/GenBank/DDBJ databases">
        <title>Genomic Encyclopedia of Type Strains, Phase IV (KMG-IV): sequencing the most valuable type-strain genomes for metagenomic binning, comparative biology and taxonomic classification.</title>
        <authorList>
            <person name="Goeker M."/>
        </authorList>
    </citation>
    <scope>NUCLEOTIDE SEQUENCE [LARGE SCALE GENOMIC DNA]</scope>
    <source>
        <strain evidence="5 6">DSM 103733</strain>
    </source>
</reference>
<evidence type="ECO:0000313" key="6">
    <source>
        <dbReference type="Proteomes" id="UP000538666"/>
    </source>
</evidence>
<name>A0A841JXA2_9BACT</name>
<evidence type="ECO:0000313" key="5">
    <source>
        <dbReference type="EMBL" id="MBB6142624.1"/>
    </source>
</evidence>
<dbReference type="CDD" id="cd08500">
    <property type="entry name" value="PBP2_NikA_DppA_OppA_like_4"/>
    <property type="match status" value="1"/>
</dbReference>
<evidence type="ECO:0000256" key="1">
    <source>
        <dbReference type="ARBA" id="ARBA00005695"/>
    </source>
</evidence>
<dbReference type="InterPro" id="IPR000914">
    <property type="entry name" value="SBP_5_dom"/>
</dbReference>
<keyword evidence="2" id="KW-0813">Transport</keyword>
<accession>A0A841JXA2</accession>
<dbReference type="InterPro" id="IPR039424">
    <property type="entry name" value="SBP_5"/>
</dbReference>
<dbReference type="SUPFAM" id="SSF53850">
    <property type="entry name" value="Periplasmic binding protein-like II"/>
    <property type="match status" value="1"/>
</dbReference>
<dbReference type="GO" id="GO:0043190">
    <property type="term" value="C:ATP-binding cassette (ABC) transporter complex"/>
    <property type="evidence" value="ECO:0007669"/>
    <property type="project" value="InterPro"/>
</dbReference>
<dbReference type="EMBL" id="JACHEK010000001">
    <property type="protein sequence ID" value="MBB6142624.1"/>
    <property type="molecule type" value="Genomic_DNA"/>
</dbReference>
<dbReference type="RefSeq" id="WP_050057826.1">
    <property type="nucleotide sequence ID" value="NZ_JACHEK010000001.1"/>
</dbReference>
<protein>
    <submittedName>
        <fullName evidence="5">Peptide/nickel transport system substrate-binding protein</fullName>
    </submittedName>
</protein>
<dbReference type="GO" id="GO:0030288">
    <property type="term" value="C:outer membrane-bounded periplasmic space"/>
    <property type="evidence" value="ECO:0007669"/>
    <property type="project" value="UniProtKB-ARBA"/>
</dbReference>
<evidence type="ECO:0000259" key="4">
    <source>
        <dbReference type="Pfam" id="PF00496"/>
    </source>
</evidence>
<evidence type="ECO:0000256" key="3">
    <source>
        <dbReference type="ARBA" id="ARBA00022729"/>
    </source>
</evidence>
<dbReference type="GO" id="GO:0015833">
    <property type="term" value="P:peptide transport"/>
    <property type="evidence" value="ECO:0007669"/>
    <property type="project" value="TreeGrafter"/>
</dbReference>
<comment type="similarity">
    <text evidence="1">Belongs to the bacterial solute-binding protein 5 family.</text>
</comment>
<sequence length="528" mass="58401">MILAQPCAGQAAPRAAGELAWTIGYDPKTFDPAKVDDQESELVRYLTAGVLLRFNRSTQKIEPKLAESWNLSSDGRTLTFQLRSGLQFSDGSALTSRDAAWSIRRVLLPATGAPVAQEFLSPGGVTVETPDDQTVVVRLPQRVIGIGKVFDEIAIEPAGHPSEGRITAGPFVVADYRRSQYVRLRRNAHYQERDAAGTALPYAAGVRLDILDNPEQEARLFQRGEYDIINGLPPDYFELLKRRLPSSVRDLGPSLNTEQMWFNQASSSPLPAWEKTWFQNRDFRVAVSQAIHRADLARIAYEGHATPAYSFISPANRAWYDSGISAPHEDVAAAEAKLASVGFHLRGSILEDASGRAVRFSILTNAGNAARLKMATLIQQDLAALGMQVTVVALDFPALIERLMHTQDYQACLLGLENVDPDPNAMINIWLSSSPNHQWSPSEKTPATPWEAEIDRAMNQQAGTSNEAQRKLAVDRVQQIVADQQPFIYLVYPNALYAVSPRLRGAQPTVLEPGLVWNIERLRLQEAR</sequence>
<dbReference type="InterPro" id="IPR030678">
    <property type="entry name" value="Peptide/Ni-bd"/>
</dbReference>
<keyword evidence="6" id="KW-1185">Reference proteome</keyword>
<dbReference type="PANTHER" id="PTHR30290:SF9">
    <property type="entry name" value="OLIGOPEPTIDE-BINDING PROTEIN APPA"/>
    <property type="match status" value="1"/>
</dbReference>
<evidence type="ECO:0000256" key="2">
    <source>
        <dbReference type="ARBA" id="ARBA00022448"/>
    </source>
</evidence>
<dbReference type="AlphaFoldDB" id="A0A841JXA2"/>
<comment type="caution">
    <text evidence="5">The sequence shown here is derived from an EMBL/GenBank/DDBJ whole genome shotgun (WGS) entry which is preliminary data.</text>
</comment>
<dbReference type="GO" id="GO:1904680">
    <property type="term" value="F:peptide transmembrane transporter activity"/>
    <property type="evidence" value="ECO:0007669"/>
    <property type="project" value="TreeGrafter"/>
</dbReference>
<dbReference type="Pfam" id="PF00496">
    <property type="entry name" value="SBP_bac_5"/>
    <property type="match status" value="1"/>
</dbReference>
<dbReference type="PIRSF" id="PIRSF002741">
    <property type="entry name" value="MppA"/>
    <property type="match status" value="1"/>
</dbReference>
<keyword evidence="3" id="KW-0732">Signal</keyword>
<organism evidence="5 6">
    <name type="scientific">Silvibacterium bohemicum</name>
    <dbReference type="NCBI Taxonomy" id="1577686"/>
    <lineage>
        <taxon>Bacteria</taxon>
        <taxon>Pseudomonadati</taxon>
        <taxon>Acidobacteriota</taxon>
        <taxon>Terriglobia</taxon>
        <taxon>Terriglobales</taxon>
        <taxon>Acidobacteriaceae</taxon>
        <taxon>Silvibacterium</taxon>
    </lineage>
</organism>
<proteinExistence type="inferred from homology"/>
<dbReference type="Proteomes" id="UP000538666">
    <property type="component" value="Unassembled WGS sequence"/>
</dbReference>
<dbReference type="Gene3D" id="3.40.190.10">
    <property type="entry name" value="Periplasmic binding protein-like II"/>
    <property type="match status" value="1"/>
</dbReference>
<dbReference type="Gene3D" id="3.10.105.10">
    <property type="entry name" value="Dipeptide-binding Protein, Domain 3"/>
    <property type="match status" value="1"/>
</dbReference>
<feature type="domain" description="Solute-binding protein family 5" evidence="4">
    <location>
        <begin position="60"/>
        <end position="436"/>
    </location>
</feature>
<gene>
    <name evidence="5" type="ORF">HNQ77_000562</name>
</gene>
<dbReference type="PANTHER" id="PTHR30290">
    <property type="entry name" value="PERIPLASMIC BINDING COMPONENT OF ABC TRANSPORTER"/>
    <property type="match status" value="1"/>
</dbReference>
<dbReference type="Gene3D" id="3.90.76.10">
    <property type="entry name" value="Dipeptide-binding Protein, Domain 1"/>
    <property type="match status" value="1"/>
</dbReference>